<reference evidence="6" key="2">
    <citation type="submission" date="2023-06" db="EMBL/GenBank/DDBJ databases">
        <authorList>
            <person name="Ma L."/>
            <person name="Liu K.-W."/>
            <person name="Li Z."/>
            <person name="Hsiao Y.-Y."/>
            <person name="Qi Y."/>
            <person name="Fu T."/>
            <person name="Tang G."/>
            <person name="Zhang D."/>
            <person name="Sun W.-H."/>
            <person name="Liu D.-K."/>
            <person name="Li Y."/>
            <person name="Chen G.-Z."/>
            <person name="Liu X.-D."/>
            <person name="Liao X.-Y."/>
            <person name="Jiang Y.-T."/>
            <person name="Yu X."/>
            <person name="Hao Y."/>
            <person name="Huang J."/>
            <person name="Zhao X.-W."/>
            <person name="Ke S."/>
            <person name="Chen Y.-Y."/>
            <person name="Wu W.-L."/>
            <person name="Hsu J.-L."/>
            <person name="Lin Y.-F."/>
            <person name="Huang M.-D."/>
            <person name="Li C.-Y."/>
            <person name="Huang L."/>
            <person name="Wang Z.-W."/>
            <person name="Zhao X."/>
            <person name="Zhong W.-Y."/>
            <person name="Peng D.-H."/>
            <person name="Ahmad S."/>
            <person name="Lan S."/>
            <person name="Zhang J.-S."/>
            <person name="Tsai W.-C."/>
            <person name="Van De Peer Y."/>
            <person name="Liu Z.-J."/>
        </authorList>
    </citation>
    <scope>NUCLEOTIDE SEQUENCE</scope>
    <source>
        <strain evidence="6">SCP</strain>
        <tissue evidence="6">Leaves</tissue>
    </source>
</reference>
<proteinExistence type="inferred from homology"/>
<dbReference type="AlphaFoldDB" id="A0AAV9AMG9"/>
<feature type="region of interest" description="Disordered" evidence="5">
    <location>
        <begin position="178"/>
        <end position="197"/>
    </location>
</feature>
<dbReference type="InterPro" id="IPR004855">
    <property type="entry name" value="TFIIA_asu/bsu"/>
</dbReference>
<dbReference type="Gene3D" id="2.30.18.10">
    <property type="entry name" value="Transcription factor IIA (TFIIA), beta-barrel domain"/>
    <property type="match status" value="1"/>
</dbReference>
<dbReference type="SMART" id="SM01371">
    <property type="entry name" value="TFIIA"/>
    <property type="match status" value="1"/>
</dbReference>
<evidence type="ECO:0000256" key="2">
    <source>
        <dbReference type="ARBA" id="ARBA00010059"/>
    </source>
</evidence>
<evidence type="ECO:0000256" key="1">
    <source>
        <dbReference type="ARBA" id="ARBA00004123"/>
    </source>
</evidence>
<feature type="region of interest" description="Disordered" evidence="5">
    <location>
        <begin position="258"/>
        <end position="321"/>
    </location>
</feature>
<evidence type="ECO:0000256" key="3">
    <source>
        <dbReference type="ARBA" id="ARBA00023163"/>
    </source>
</evidence>
<keyword evidence="7" id="KW-1185">Reference proteome</keyword>
<dbReference type="Pfam" id="PF03153">
    <property type="entry name" value="TFIIA"/>
    <property type="match status" value="2"/>
</dbReference>
<dbReference type="FunFam" id="2.30.18.10:FF:000005">
    <property type="entry name" value="transcription initiation factor IIA large subunit"/>
    <property type="match status" value="1"/>
</dbReference>
<comment type="caution">
    <text evidence="6">The sequence shown here is derived from an EMBL/GenBank/DDBJ whole genome shotgun (WGS) entry which is preliminary data.</text>
</comment>
<dbReference type="Gene3D" id="1.10.287.100">
    <property type="match status" value="1"/>
</dbReference>
<feature type="compositionally biased region" description="Acidic residues" evidence="5">
    <location>
        <begin position="305"/>
        <end position="321"/>
    </location>
</feature>
<gene>
    <name evidence="6" type="ORF">QJS04_geneDACA011332</name>
</gene>
<dbReference type="Proteomes" id="UP001179952">
    <property type="component" value="Unassembled WGS sequence"/>
</dbReference>
<organism evidence="6 7">
    <name type="scientific">Acorus gramineus</name>
    <name type="common">Dwarf sweet flag</name>
    <dbReference type="NCBI Taxonomy" id="55184"/>
    <lineage>
        <taxon>Eukaryota</taxon>
        <taxon>Viridiplantae</taxon>
        <taxon>Streptophyta</taxon>
        <taxon>Embryophyta</taxon>
        <taxon>Tracheophyta</taxon>
        <taxon>Spermatophyta</taxon>
        <taxon>Magnoliopsida</taxon>
        <taxon>Liliopsida</taxon>
        <taxon>Acoraceae</taxon>
        <taxon>Acorus</taxon>
    </lineage>
</organism>
<name>A0AAV9AMG9_ACOGR</name>
<dbReference type="PANTHER" id="PTHR12694:SF8">
    <property type="entry name" value="TRANSCRIPTION INITIATION FACTOR IIA SUBUNIT 1"/>
    <property type="match status" value="1"/>
</dbReference>
<dbReference type="SUPFAM" id="SSF47396">
    <property type="entry name" value="Transcription factor IIA (TFIIA), alpha-helical domain"/>
    <property type="match status" value="1"/>
</dbReference>
<keyword evidence="3" id="KW-0804">Transcription</keyword>
<reference evidence="6" key="1">
    <citation type="journal article" date="2023" name="Nat. Commun.">
        <title>Diploid and tetraploid genomes of Acorus and the evolution of monocots.</title>
        <authorList>
            <person name="Ma L."/>
            <person name="Liu K.W."/>
            <person name="Li Z."/>
            <person name="Hsiao Y.Y."/>
            <person name="Qi Y."/>
            <person name="Fu T."/>
            <person name="Tang G.D."/>
            <person name="Zhang D."/>
            <person name="Sun W.H."/>
            <person name="Liu D.K."/>
            <person name="Li Y."/>
            <person name="Chen G.Z."/>
            <person name="Liu X.D."/>
            <person name="Liao X.Y."/>
            <person name="Jiang Y.T."/>
            <person name="Yu X."/>
            <person name="Hao Y."/>
            <person name="Huang J."/>
            <person name="Zhao X.W."/>
            <person name="Ke S."/>
            <person name="Chen Y.Y."/>
            <person name="Wu W.L."/>
            <person name="Hsu J.L."/>
            <person name="Lin Y.F."/>
            <person name="Huang M.D."/>
            <person name="Li C.Y."/>
            <person name="Huang L."/>
            <person name="Wang Z.W."/>
            <person name="Zhao X."/>
            <person name="Zhong W.Y."/>
            <person name="Peng D.H."/>
            <person name="Ahmad S."/>
            <person name="Lan S."/>
            <person name="Zhang J.S."/>
            <person name="Tsai W.C."/>
            <person name="Van de Peer Y."/>
            <person name="Liu Z.J."/>
        </authorList>
    </citation>
    <scope>NUCLEOTIDE SEQUENCE</scope>
    <source>
        <strain evidence="6">SCP</strain>
    </source>
</reference>
<keyword evidence="4" id="KW-0539">Nucleus</keyword>
<dbReference type="EMBL" id="JAUJYN010000008">
    <property type="protein sequence ID" value="KAK1265286.1"/>
    <property type="molecule type" value="Genomic_DNA"/>
</dbReference>
<feature type="region of interest" description="Disordered" evidence="5">
    <location>
        <begin position="119"/>
        <end position="160"/>
    </location>
</feature>
<sequence>MATQSVSSVYVHVIDDVISKVRDDLLSSGASESALSELQGLWEMKLMQCGGITGPIDRSSGPKAAAVAGDPITPVHDLNVPYEGPEEYETPTADILFPPTPLQTPIQTPLPGNVDHPMYSSSPMRPNDFPSSVDARNGGDVKSGRPSPYMQPPSPWMAQRSPLGVDVNVAYVEGREEVDRGANQPTTQDFFSSGKRKRDDYASNFQGGFIPQQDGAGDITLEIFQPEGSQLKHISTSSSGVAANLNTVSLQNKKCASGIPQLDGTQDAYDDMFRSQGGSGEYNTPADHHAATPSVATPKPFRDDVLDDEEPPLNEDDDDDLDDLEQAEEEPNTHHLILAQFDKVTRTKSRWKCTLKDGIIHLNNKDILFNKATGEFDF</sequence>
<evidence type="ECO:0000256" key="5">
    <source>
        <dbReference type="SAM" id="MobiDB-lite"/>
    </source>
</evidence>
<dbReference type="SUPFAM" id="SSF50784">
    <property type="entry name" value="Transcription factor IIA (TFIIA), beta-barrel domain"/>
    <property type="match status" value="1"/>
</dbReference>
<dbReference type="GO" id="GO:0005672">
    <property type="term" value="C:transcription factor TFIIA complex"/>
    <property type="evidence" value="ECO:0007669"/>
    <property type="project" value="InterPro"/>
</dbReference>
<evidence type="ECO:0000313" key="7">
    <source>
        <dbReference type="Proteomes" id="UP001179952"/>
    </source>
</evidence>
<comment type="subcellular location">
    <subcellularLocation>
        <location evidence="1">Nucleus</location>
    </subcellularLocation>
</comment>
<dbReference type="GO" id="GO:0006367">
    <property type="term" value="P:transcription initiation at RNA polymerase II promoter"/>
    <property type="evidence" value="ECO:0007669"/>
    <property type="project" value="InterPro"/>
</dbReference>
<dbReference type="CDD" id="cd07976">
    <property type="entry name" value="TFIIA_alpha_beta_like"/>
    <property type="match status" value="1"/>
</dbReference>
<evidence type="ECO:0000256" key="4">
    <source>
        <dbReference type="ARBA" id="ARBA00023242"/>
    </source>
</evidence>
<protein>
    <submittedName>
        <fullName evidence="6">Uncharacterized protein</fullName>
    </submittedName>
</protein>
<comment type="similarity">
    <text evidence="2">Belongs to the TFIIA subunit 1 family.</text>
</comment>
<dbReference type="PANTHER" id="PTHR12694">
    <property type="entry name" value="TRANSCRIPTION INITIATION FACTOR IIA SUBUNIT 1"/>
    <property type="match status" value="1"/>
</dbReference>
<evidence type="ECO:0000313" key="6">
    <source>
        <dbReference type="EMBL" id="KAK1265286.1"/>
    </source>
</evidence>
<dbReference type="InterPro" id="IPR009088">
    <property type="entry name" value="TFIIA_b-brl"/>
</dbReference>
<accession>A0AAV9AMG9</accession>